<evidence type="ECO:0000313" key="1">
    <source>
        <dbReference type="EMBL" id="QCD42173.1"/>
    </source>
</evidence>
<dbReference type="EMBL" id="CP039396">
    <property type="protein sequence ID" value="QCD42173.1"/>
    <property type="molecule type" value="Genomic_DNA"/>
</dbReference>
<protein>
    <submittedName>
        <fullName evidence="1">Uncharacterized protein</fullName>
    </submittedName>
</protein>
<organism evidence="1 2">
    <name type="scientific">Duncaniella dubosii</name>
    <dbReference type="NCBI Taxonomy" id="2518971"/>
    <lineage>
        <taxon>Bacteria</taxon>
        <taxon>Pseudomonadati</taxon>
        <taxon>Bacteroidota</taxon>
        <taxon>Bacteroidia</taxon>
        <taxon>Bacteroidales</taxon>
        <taxon>Muribaculaceae</taxon>
        <taxon>Duncaniella</taxon>
    </lineage>
</organism>
<accession>A0A4P7W2K7</accession>
<dbReference type="RefSeq" id="WP_136415183.1">
    <property type="nucleotide sequence ID" value="NZ_CAXHQF010000003.1"/>
</dbReference>
<evidence type="ECO:0000313" key="2">
    <source>
        <dbReference type="Proteomes" id="UP000297149"/>
    </source>
</evidence>
<dbReference type="KEGG" id="ddb:E7747_07740"/>
<gene>
    <name evidence="1" type="ORF">E7747_07740</name>
</gene>
<name>A0A4P7W2K7_9BACT</name>
<proteinExistence type="predicted"/>
<keyword evidence="2" id="KW-1185">Reference proteome</keyword>
<dbReference type="Proteomes" id="UP000297149">
    <property type="component" value="Chromosome"/>
</dbReference>
<reference evidence="2" key="1">
    <citation type="submission" date="2019-02" db="EMBL/GenBank/DDBJ databases">
        <title>Isolation and identification of novel species under the genus Muribaculum.</title>
        <authorList>
            <person name="Miyake S."/>
            <person name="Ding Y."/>
            <person name="Low A."/>
            <person name="Soh M."/>
            <person name="Seedorf H."/>
        </authorList>
    </citation>
    <scope>NUCLEOTIDE SEQUENCE [LARGE SCALE GENOMIC DNA]</scope>
    <source>
        <strain evidence="2">H5</strain>
    </source>
</reference>
<sequence length="210" mass="24435">MPNLLSPLEACKVDLFAAEDELREKYPLALAERVLRLREMYNYWLANPSMKDRQLRDAIMSRYDVSQSTAYSDINIIHQLVPLLSQKSRDFHRARANEMFLETYAMAKARKDTKTMERVAASYAKYNRVDMEDEMTMPYDDIVIQPFCATLDVRVLGLEPIPDAYNYIARLTKELSRDFRDIDDVEFEEADLEEKQLFAPLSDGTDQPQG</sequence>
<dbReference type="AlphaFoldDB" id="A0A4P7W2K7"/>